<name>A0AAD5X080_9FUNG</name>
<dbReference type="Gene3D" id="2.60.110.10">
    <property type="entry name" value="Thaumatin"/>
    <property type="match status" value="1"/>
</dbReference>
<organism evidence="2 3">
    <name type="scientific">Rhizophlyctis rosea</name>
    <dbReference type="NCBI Taxonomy" id="64517"/>
    <lineage>
        <taxon>Eukaryota</taxon>
        <taxon>Fungi</taxon>
        <taxon>Fungi incertae sedis</taxon>
        <taxon>Chytridiomycota</taxon>
        <taxon>Chytridiomycota incertae sedis</taxon>
        <taxon>Chytridiomycetes</taxon>
        <taxon>Rhizophlyctidales</taxon>
        <taxon>Rhizophlyctidaceae</taxon>
        <taxon>Rhizophlyctis</taxon>
    </lineage>
</organism>
<dbReference type="Pfam" id="PF00314">
    <property type="entry name" value="Thaumatin"/>
    <property type="match status" value="1"/>
</dbReference>
<reference evidence="2" key="1">
    <citation type="submission" date="2020-05" db="EMBL/GenBank/DDBJ databases">
        <title>Phylogenomic resolution of chytrid fungi.</title>
        <authorList>
            <person name="Stajich J.E."/>
            <person name="Amses K."/>
            <person name="Simmons R."/>
            <person name="Seto K."/>
            <person name="Myers J."/>
            <person name="Bonds A."/>
            <person name="Quandt C.A."/>
            <person name="Barry K."/>
            <person name="Liu P."/>
            <person name="Grigoriev I."/>
            <person name="Longcore J.E."/>
            <person name="James T.Y."/>
        </authorList>
    </citation>
    <scope>NUCLEOTIDE SEQUENCE</scope>
    <source>
        <strain evidence="2">JEL0318</strain>
    </source>
</reference>
<feature type="region of interest" description="Disordered" evidence="1">
    <location>
        <begin position="121"/>
        <end position="144"/>
    </location>
</feature>
<dbReference type="AlphaFoldDB" id="A0AAD5X080"/>
<accession>A0AAD5X080</accession>
<dbReference type="InterPro" id="IPR001938">
    <property type="entry name" value="Thaumatin"/>
</dbReference>
<dbReference type="Proteomes" id="UP001212841">
    <property type="component" value="Unassembled WGS sequence"/>
</dbReference>
<comment type="caution">
    <text evidence="2">The sequence shown here is derived from an EMBL/GenBank/DDBJ whole genome shotgun (WGS) entry which is preliminary data.</text>
</comment>
<evidence type="ECO:0000256" key="1">
    <source>
        <dbReference type="SAM" id="MobiDB-lite"/>
    </source>
</evidence>
<evidence type="ECO:0000313" key="3">
    <source>
        <dbReference type="Proteomes" id="UP001212841"/>
    </source>
</evidence>
<keyword evidence="3" id="KW-1185">Reference proteome</keyword>
<dbReference type="PROSITE" id="PS51367">
    <property type="entry name" value="THAUMATIN_2"/>
    <property type="match status" value="1"/>
</dbReference>
<dbReference type="EMBL" id="JADGJD010000672">
    <property type="protein sequence ID" value="KAJ3049237.1"/>
    <property type="molecule type" value="Genomic_DNA"/>
</dbReference>
<dbReference type="SUPFAM" id="SSF49870">
    <property type="entry name" value="Osmotin, thaumatin-like protein"/>
    <property type="match status" value="1"/>
</dbReference>
<proteinExistence type="predicted"/>
<evidence type="ECO:0000313" key="2">
    <source>
        <dbReference type="EMBL" id="KAJ3049237.1"/>
    </source>
</evidence>
<dbReference type="InterPro" id="IPR037176">
    <property type="entry name" value="Osmotin/thaumatin-like_sf"/>
</dbReference>
<protein>
    <submittedName>
        <fullName evidence="2">Uncharacterized protein</fullName>
    </submittedName>
</protein>
<sequence length="161" mass="17999">MKSLVECSCDCGPECGCDDPRSKHCCSPYTPASMKSTTRGGECRVEDWPRYDGNKRYDQFFKTQCPQAYSWQFDDLNSTFQCKETDYEVTFCPTGQTPAPITRPSTTTTKKATKTTKKFTNKAVTKAPTKTTSRAAAASPTHKKKKKIIIVKVVVVKKKTT</sequence>
<gene>
    <name evidence="2" type="ORF">HK097_009742</name>
</gene>